<reference evidence="1" key="1">
    <citation type="submission" date="2021-02" db="EMBL/GenBank/DDBJ databases">
        <title>First Annotated Genome of the Yellow-green Alga Tribonema minus.</title>
        <authorList>
            <person name="Mahan K.M."/>
        </authorList>
    </citation>
    <scope>NUCLEOTIDE SEQUENCE</scope>
    <source>
        <strain evidence="1">UTEX B ZZ1240</strain>
    </source>
</reference>
<sequence length="382" mass="42793">MSYALEVLIVELAAHCKSVENGAWRLDCALLVAERYRVGLHPLFKPNSEPAQSLLTEIARVSTGVIRYQAEHSMRSMVGEEDVDVNAAEVPMQWGERVLTILQRMASVERIPQGRLDGLVLRQDAPQHTDARIGRHDAPRPADGLRHDVPYMPTALVGHDVQNVHDAYVKTATTRLIEYALVKAEELEAAHNQSSWFRLRQCLPNDAIAKFKKELTMRPDMEPHRQNAKRVIDSLVCYAMGTPACSEVRLLEAVLSVVEIMANSDNLKVTLAAQLASAVEYGIVVCSSGKKSRMVSVLETTEGPSIISLHVLRQEVLHMASRVREQVLSEHDEAAREAYNKGAMELVGKMQERYVRKLHEQYAAIIDNKLLAVFDQEAENYI</sequence>
<dbReference type="AlphaFoldDB" id="A0A835YX42"/>
<evidence type="ECO:0000313" key="2">
    <source>
        <dbReference type="Proteomes" id="UP000664859"/>
    </source>
</evidence>
<gene>
    <name evidence="1" type="ORF">JKP88DRAFT_248301</name>
</gene>
<organism evidence="1 2">
    <name type="scientific">Tribonema minus</name>
    <dbReference type="NCBI Taxonomy" id="303371"/>
    <lineage>
        <taxon>Eukaryota</taxon>
        <taxon>Sar</taxon>
        <taxon>Stramenopiles</taxon>
        <taxon>Ochrophyta</taxon>
        <taxon>PX clade</taxon>
        <taxon>Xanthophyceae</taxon>
        <taxon>Tribonematales</taxon>
        <taxon>Tribonemataceae</taxon>
        <taxon>Tribonema</taxon>
    </lineage>
</organism>
<evidence type="ECO:0000313" key="1">
    <source>
        <dbReference type="EMBL" id="KAG5178218.1"/>
    </source>
</evidence>
<protein>
    <submittedName>
        <fullName evidence="1">Uncharacterized protein</fullName>
    </submittedName>
</protein>
<keyword evidence="2" id="KW-1185">Reference proteome</keyword>
<proteinExistence type="predicted"/>
<dbReference type="EMBL" id="JAFCMP010000517">
    <property type="protein sequence ID" value="KAG5178218.1"/>
    <property type="molecule type" value="Genomic_DNA"/>
</dbReference>
<dbReference type="Proteomes" id="UP000664859">
    <property type="component" value="Unassembled WGS sequence"/>
</dbReference>
<name>A0A835YX42_9STRA</name>
<comment type="caution">
    <text evidence="1">The sequence shown here is derived from an EMBL/GenBank/DDBJ whole genome shotgun (WGS) entry which is preliminary data.</text>
</comment>
<accession>A0A835YX42</accession>